<keyword evidence="4 7" id="KW-1133">Transmembrane helix</keyword>
<evidence type="ECO:0000256" key="7">
    <source>
        <dbReference type="SAM" id="Phobius"/>
    </source>
</evidence>
<dbReference type="PANTHER" id="PTHR14009:SF6">
    <property type="entry name" value="LETM1 RBD DOMAIN-CONTAINING PROTEIN"/>
    <property type="match status" value="1"/>
</dbReference>
<reference evidence="9 10" key="1">
    <citation type="submission" date="2024-07" db="EMBL/GenBank/DDBJ databases">
        <title>Section-level genome sequencing and comparative genomics of Aspergillus sections Usti and Cavernicolus.</title>
        <authorList>
            <consortium name="Lawrence Berkeley National Laboratory"/>
            <person name="Nybo J.L."/>
            <person name="Vesth T.C."/>
            <person name="Theobald S."/>
            <person name="Frisvad J.C."/>
            <person name="Larsen T.O."/>
            <person name="Kjaerboelling I."/>
            <person name="Rothschild-Mancinelli K."/>
            <person name="Lyhne E.K."/>
            <person name="Kogle M.E."/>
            <person name="Barry K."/>
            <person name="Clum A."/>
            <person name="Na H."/>
            <person name="Ledsgaard L."/>
            <person name="Lin J."/>
            <person name="Lipzen A."/>
            <person name="Kuo A."/>
            <person name="Riley R."/>
            <person name="Mondo S."/>
            <person name="Labutti K."/>
            <person name="Haridas S."/>
            <person name="Pangalinan J."/>
            <person name="Salamov A.A."/>
            <person name="Simmons B.A."/>
            <person name="Magnuson J.K."/>
            <person name="Chen J."/>
            <person name="Drula E."/>
            <person name="Henrissat B."/>
            <person name="Wiebenga A."/>
            <person name="Lubbers R.J."/>
            <person name="Gomes A.C."/>
            <person name="Makela M.R."/>
            <person name="Stajich J."/>
            <person name="Grigoriev I.V."/>
            <person name="Mortensen U.H."/>
            <person name="De Vries R.P."/>
            <person name="Baker S.E."/>
            <person name="Andersen M.R."/>
        </authorList>
    </citation>
    <scope>NUCLEOTIDE SEQUENCE [LARGE SCALE GENOMIC DNA]</scope>
    <source>
        <strain evidence="9 10">CBS 123904</strain>
    </source>
</reference>
<organism evidence="9 10">
    <name type="scientific">Aspergillus pseudoustus</name>
    <dbReference type="NCBI Taxonomy" id="1810923"/>
    <lineage>
        <taxon>Eukaryota</taxon>
        <taxon>Fungi</taxon>
        <taxon>Dikarya</taxon>
        <taxon>Ascomycota</taxon>
        <taxon>Pezizomycotina</taxon>
        <taxon>Eurotiomycetes</taxon>
        <taxon>Eurotiomycetidae</taxon>
        <taxon>Eurotiales</taxon>
        <taxon>Aspergillaceae</taxon>
        <taxon>Aspergillus</taxon>
        <taxon>Aspergillus subgen. Nidulantes</taxon>
    </lineage>
</organism>
<sequence>MMSRRLLHRYPLHAQLRARARPRPATPLSILLRTRYNTAQAGANIDLRTTVPAPLNLPARQPGQGTASHLYATGKAYLTFYRSGLRHVWLNYRSARAIQRSIRDQGLTVPQAIDGGHLTRTQFQLLHRNRHDIRRVPLFALVCLCCGELTPLVVLLLANQVPWTCRTPAQVRKARQRQDALRISDQETNIPHAGKHRREELVRVSGVLGLRGRWWRPPTGVLQRRLNRHVDYLEADDRLILSSPNKEGPRGWPVTELEWALVDRGISVLGKSEEELRSALERWLVDRSQADVRGLLQRRIVG</sequence>
<feature type="domain" description="Letm1 RBD" evidence="8">
    <location>
        <begin position="219"/>
        <end position="291"/>
    </location>
</feature>
<name>A0ABR4KFD8_9EURO</name>
<dbReference type="InterPro" id="IPR033122">
    <property type="entry name" value="LETM1-like_RBD"/>
</dbReference>
<keyword evidence="6 7" id="KW-0472">Membrane</keyword>
<keyword evidence="10" id="KW-1185">Reference proteome</keyword>
<evidence type="ECO:0000256" key="4">
    <source>
        <dbReference type="ARBA" id="ARBA00022989"/>
    </source>
</evidence>
<evidence type="ECO:0000256" key="3">
    <source>
        <dbReference type="ARBA" id="ARBA00022792"/>
    </source>
</evidence>
<dbReference type="InterPro" id="IPR044202">
    <property type="entry name" value="LETM1/MDM38-like"/>
</dbReference>
<dbReference type="PANTHER" id="PTHR14009">
    <property type="entry name" value="LEUCINE ZIPPER-EF-HAND CONTAINING TRANSMEMBRANE PROTEIN"/>
    <property type="match status" value="1"/>
</dbReference>
<keyword evidence="3" id="KW-0999">Mitochondrion inner membrane</keyword>
<evidence type="ECO:0000259" key="8">
    <source>
        <dbReference type="Pfam" id="PF07766"/>
    </source>
</evidence>
<comment type="caution">
    <text evidence="9">The sequence shown here is derived from an EMBL/GenBank/DDBJ whole genome shotgun (WGS) entry which is preliminary data.</text>
</comment>
<gene>
    <name evidence="9" type="ORF">BJY01DRAFT_261218</name>
</gene>
<protein>
    <recommendedName>
        <fullName evidence="8">Letm1 RBD domain-containing protein</fullName>
    </recommendedName>
</protein>
<dbReference type="EMBL" id="JBFXLU010000033">
    <property type="protein sequence ID" value="KAL2851003.1"/>
    <property type="molecule type" value="Genomic_DNA"/>
</dbReference>
<dbReference type="Proteomes" id="UP001610446">
    <property type="component" value="Unassembled WGS sequence"/>
</dbReference>
<evidence type="ECO:0000256" key="6">
    <source>
        <dbReference type="ARBA" id="ARBA00023136"/>
    </source>
</evidence>
<dbReference type="Pfam" id="PF07766">
    <property type="entry name" value="LETM1_RBD"/>
    <property type="match status" value="1"/>
</dbReference>
<proteinExistence type="predicted"/>
<keyword evidence="2 7" id="KW-0812">Transmembrane</keyword>
<evidence type="ECO:0000256" key="5">
    <source>
        <dbReference type="ARBA" id="ARBA00023128"/>
    </source>
</evidence>
<evidence type="ECO:0000256" key="1">
    <source>
        <dbReference type="ARBA" id="ARBA00004434"/>
    </source>
</evidence>
<comment type="subcellular location">
    <subcellularLocation>
        <location evidence="1">Mitochondrion inner membrane</location>
        <topology evidence="1">Single-pass membrane protein</topology>
    </subcellularLocation>
</comment>
<feature type="transmembrane region" description="Helical" evidence="7">
    <location>
        <begin position="138"/>
        <end position="158"/>
    </location>
</feature>
<evidence type="ECO:0000313" key="9">
    <source>
        <dbReference type="EMBL" id="KAL2851003.1"/>
    </source>
</evidence>
<accession>A0ABR4KFD8</accession>
<evidence type="ECO:0000256" key="2">
    <source>
        <dbReference type="ARBA" id="ARBA00022692"/>
    </source>
</evidence>
<evidence type="ECO:0000313" key="10">
    <source>
        <dbReference type="Proteomes" id="UP001610446"/>
    </source>
</evidence>
<keyword evidence="5" id="KW-0496">Mitochondrion</keyword>